<sequence length="655" mass="73036">MNDKPYRSWKDPTATDSEPINTKGAMLPPGYKKFDNAEFPWVCPVRSCRELFGELFGLGKHFNTSHRASRLNDNTDGTFTELGKYAVATAGDGVSCGGPPKPPIIVSKQPMTVDLPMPKPDLQRARVRASKSNQARQYTERTRTSTPAERTSTPTESSGGLGGLTMANPNRRYNQWTDDNGVQVEFQGIPVPEGYRYDRTVRGRPWICPIRSCRRLFTTQKDLSYHFKSTHRGSLLNDNLDGTFTVLKQNKYKEDKGIYVVSQGLMNTEPIVPPRVPTYPNHPKSITWVTPPEVSVSHSDLWKNICKEFEHIEDVKSEVKLLLKLAVARQVERPKPLDQNLTARQVTALLVQATGEVNNKPCSLCRRGDGPFGDCVSVPLGTAPEMLQHMNSQTLACANCLYRKEGERCSVKRTEWIANARAMQTQRNLTVTVEDNMDVDVDEAGAEDSAMESLKAGDKSWPDVESPQDHLGQSSSEDTDEILAELTASKQNQATRRVERLKRWRNITDSSSSGEDIPNRKRTKQSVKSDEGHVGLEDWEEGDGRIAGSEYSRSCPHLAVSTSVASKESFDFSSNSAVVDMIINPGTRHVFRAEAGKARCCLVTNGKLRVQIGHDVQFAVGVRGRFKIEPKVSCSVVNRSYENVFLTVISENLRR</sequence>
<dbReference type="EMBL" id="MU865540">
    <property type="protein sequence ID" value="KAK4221501.1"/>
    <property type="molecule type" value="Genomic_DNA"/>
</dbReference>
<keyword evidence="1" id="KW-0862">Zinc</keyword>
<feature type="region of interest" description="Disordered" evidence="2">
    <location>
        <begin position="1"/>
        <end position="23"/>
    </location>
</feature>
<accession>A0AAN6YMJ3</accession>
<dbReference type="InterPro" id="IPR013087">
    <property type="entry name" value="Znf_C2H2_type"/>
</dbReference>
<name>A0AAN6YMJ3_9PEZI</name>
<dbReference type="SMART" id="SM00355">
    <property type="entry name" value="ZnF_C2H2"/>
    <property type="match status" value="2"/>
</dbReference>
<proteinExistence type="predicted"/>
<feature type="compositionally biased region" description="Polar residues" evidence="2">
    <location>
        <begin position="144"/>
        <end position="158"/>
    </location>
</feature>
<feature type="region of interest" description="Disordered" evidence="2">
    <location>
        <begin position="127"/>
        <end position="176"/>
    </location>
</feature>
<evidence type="ECO:0000256" key="2">
    <source>
        <dbReference type="SAM" id="MobiDB-lite"/>
    </source>
</evidence>
<dbReference type="InterPro" id="IPR022190">
    <property type="entry name" value="DUF3716"/>
</dbReference>
<comment type="caution">
    <text evidence="4">The sequence shown here is derived from an EMBL/GenBank/DDBJ whole genome shotgun (WGS) entry which is preliminary data.</text>
</comment>
<evidence type="ECO:0000256" key="1">
    <source>
        <dbReference type="PROSITE-ProRule" id="PRU00042"/>
    </source>
</evidence>
<keyword evidence="5" id="KW-1185">Reference proteome</keyword>
<keyword evidence="1" id="KW-0863">Zinc-finger</keyword>
<feature type="domain" description="C2H2-type" evidence="3">
    <location>
        <begin position="206"/>
        <end position="233"/>
    </location>
</feature>
<protein>
    <recommendedName>
        <fullName evidence="3">C2H2-type domain-containing protein</fullName>
    </recommendedName>
</protein>
<evidence type="ECO:0000259" key="3">
    <source>
        <dbReference type="PROSITE" id="PS50157"/>
    </source>
</evidence>
<dbReference type="PROSITE" id="PS00028">
    <property type="entry name" value="ZINC_FINGER_C2H2_1"/>
    <property type="match status" value="2"/>
</dbReference>
<evidence type="ECO:0000313" key="5">
    <source>
        <dbReference type="Proteomes" id="UP001301958"/>
    </source>
</evidence>
<organism evidence="4 5">
    <name type="scientific">Podospora fimiseda</name>
    <dbReference type="NCBI Taxonomy" id="252190"/>
    <lineage>
        <taxon>Eukaryota</taxon>
        <taxon>Fungi</taxon>
        <taxon>Dikarya</taxon>
        <taxon>Ascomycota</taxon>
        <taxon>Pezizomycotina</taxon>
        <taxon>Sordariomycetes</taxon>
        <taxon>Sordariomycetidae</taxon>
        <taxon>Sordariales</taxon>
        <taxon>Podosporaceae</taxon>
        <taxon>Podospora</taxon>
    </lineage>
</organism>
<dbReference type="PROSITE" id="PS50157">
    <property type="entry name" value="ZINC_FINGER_C2H2_2"/>
    <property type="match status" value="1"/>
</dbReference>
<gene>
    <name evidence="4" type="ORF">QBC38DRAFT_522061</name>
</gene>
<dbReference type="Proteomes" id="UP001301958">
    <property type="component" value="Unassembled WGS sequence"/>
</dbReference>
<keyword evidence="1" id="KW-0479">Metal-binding</keyword>
<reference evidence="4" key="2">
    <citation type="submission" date="2023-05" db="EMBL/GenBank/DDBJ databases">
        <authorList>
            <consortium name="Lawrence Berkeley National Laboratory"/>
            <person name="Steindorff A."/>
            <person name="Hensen N."/>
            <person name="Bonometti L."/>
            <person name="Westerberg I."/>
            <person name="Brannstrom I.O."/>
            <person name="Guillou S."/>
            <person name="Cros-Aarteil S."/>
            <person name="Calhoun S."/>
            <person name="Haridas S."/>
            <person name="Kuo A."/>
            <person name="Mondo S."/>
            <person name="Pangilinan J."/>
            <person name="Riley R."/>
            <person name="Labutti K."/>
            <person name="Andreopoulos B."/>
            <person name="Lipzen A."/>
            <person name="Chen C."/>
            <person name="Yanf M."/>
            <person name="Daum C."/>
            <person name="Ng V."/>
            <person name="Clum A."/>
            <person name="Ohm R."/>
            <person name="Martin F."/>
            <person name="Silar P."/>
            <person name="Natvig D."/>
            <person name="Lalanne C."/>
            <person name="Gautier V."/>
            <person name="Ament-Velasquez S.L."/>
            <person name="Kruys A."/>
            <person name="Hutchinson M.I."/>
            <person name="Powell A.J."/>
            <person name="Barry K."/>
            <person name="Miller A.N."/>
            <person name="Grigoriev I.V."/>
            <person name="Debuchy R."/>
            <person name="Gladieux P."/>
            <person name="Thoren M.H."/>
            <person name="Johannesson H."/>
        </authorList>
    </citation>
    <scope>NUCLEOTIDE SEQUENCE</scope>
    <source>
        <strain evidence="4">CBS 990.96</strain>
    </source>
</reference>
<feature type="compositionally biased region" description="Basic and acidic residues" evidence="2">
    <location>
        <begin position="1"/>
        <end position="10"/>
    </location>
</feature>
<dbReference type="GO" id="GO:0008270">
    <property type="term" value="F:zinc ion binding"/>
    <property type="evidence" value="ECO:0007669"/>
    <property type="project" value="UniProtKB-KW"/>
</dbReference>
<evidence type="ECO:0000313" key="4">
    <source>
        <dbReference type="EMBL" id="KAK4221501.1"/>
    </source>
</evidence>
<dbReference type="AlphaFoldDB" id="A0AAN6YMJ3"/>
<feature type="compositionally biased region" description="Polar residues" evidence="2">
    <location>
        <begin position="167"/>
        <end position="176"/>
    </location>
</feature>
<feature type="compositionally biased region" description="Basic and acidic residues" evidence="2">
    <location>
        <begin position="527"/>
        <end position="536"/>
    </location>
</feature>
<feature type="region of interest" description="Disordered" evidence="2">
    <location>
        <begin position="446"/>
        <end position="541"/>
    </location>
</feature>
<dbReference type="Pfam" id="PF12511">
    <property type="entry name" value="DUF3716"/>
    <property type="match status" value="1"/>
</dbReference>
<reference evidence="4" key="1">
    <citation type="journal article" date="2023" name="Mol. Phylogenet. Evol.">
        <title>Genome-scale phylogeny and comparative genomics of the fungal order Sordariales.</title>
        <authorList>
            <person name="Hensen N."/>
            <person name="Bonometti L."/>
            <person name="Westerberg I."/>
            <person name="Brannstrom I.O."/>
            <person name="Guillou S."/>
            <person name="Cros-Aarteil S."/>
            <person name="Calhoun S."/>
            <person name="Haridas S."/>
            <person name="Kuo A."/>
            <person name="Mondo S."/>
            <person name="Pangilinan J."/>
            <person name="Riley R."/>
            <person name="LaButti K."/>
            <person name="Andreopoulos B."/>
            <person name="Lipzen A."/>
            <person name="Chen C."/>
            <person name="Yan M."/>
            <person name="Daum C."/>
            <person name="Ng V."/>
            <person name="Clum A."/>
            <person name="Steindorff A."/>
            <person name="Ohm R.A."/>
            <person name="Martin F."/>
            <person name="Silar P."/>
            <person name="Natvig D.O."/>
            <person name="Lalanne C."/>
            <person name="Gautier V."/>
            <person name="Ament-Velasquez S.L."/>
            <person name="Kruys A."/>
            <person name="Hutchinson M.I."/>
            <person name="Powell A.J."/>
            <person name="Barry K."/>
            <person name="Miller A.N."/>
            <person name="Grigoriev I.V."/>
            <person name="Debuchy R."/>
            <person name="Gladieux P."/>
            <person name="Hiltunen Thoren M."/>
            <person name="Johannesson H."/>
        </authorList>
    </citation>
    <scope>NUCLEOTIDE SEQUENCE</scope>
    <source>
        <strain evidence="4">CBS 990.96</strain>
    </source>
</reference>